<organism evidence="1 2">
    <name type="scientific">Estrella lausannensis</name>
    <dbReference type="NCBI Taxonomy" id="483423"/>
    <lineage>
        <taxon>Bacteria</taxon>
        <taxon>Pseudomonadati</taxon>
        <taxon>Chlamydiota</taxon>
        <taxon>Chlamydiia</taxon>
        <taxon>Parachlamydiales</taxon>
        <taxon>Candidatus Criblamydiaceae</taxon>
        <taxon>Estrella</taxon>
    </lineage>
</organism>
<name>A0A0H5DRK4_9BACT</name>
<keyword evidence="2" id="KW-1185">Reference proteome</keyword>
<sequence>MQSAEELRKWLGNSSRFIEENATNLKAEQLPDLFLELLLLPPQEQKEKLTALLSGIKSNSALTLIGKLLTPSQFLTLLEEPSTCTPSILNPLLAGFPEPLFLDCISLASKETLTALGRQTFGEPIEHHLAAAVQTVDNSLQQLYDSLKISEHDIQLLETGTLTGADLKRIKESFDSLGMKAHLILHLLGNLLLLAWNSGRAEMIDSLSTAKESSSKLIVQVIGKEGNGETPASGMYYLLKLKLDSVYETKDPQKGKVHLSNDHPALEALSCLSLWYVQDYLEKGLLDHEDIQSLDIEKDSTELHLLAKAKLERVGIKTVGDLKREKIYSIPLLNEFLHRVKE</sequence>
<proteinExistence type="predicted"/>
<reference evidence="2" key="1">
    <citation type="submission" date="2015-06" db="EMBL/GenBank/DDBJ databases">
        <authorList>
            <person name="Bertelli C."/>
        </authorList>
    </citation>
    <scope>NUCLEOTIDE SEQUENCE [LARGE SCALE GENOMIC DNA]</scope>
    <source>
        <strain evidence="2">CRIB-30</strain>
    </source>
</reference>
<gene>
    <name evidence="1" type="ORF">ELAC_0983</name>
</gene>
<dbReference type="Proteomes" id="UP000220251">
    <property type="component" value="Unassembled WGS sequence"/>
</dbReference>
<accession>A0A0H5DRK4</accession>
<dbReference type="RefSeq" id="WP_098038172.1">
    <property type="nucleotide sequence ID" value="NZ_CWGJ01000011.1"/>
</dbReference>
<dbReference type="AlphaFoldDB" id="A0A0H5DRK4"/>
<evidence type="ECO:0000313" key="2">
    <source>
        <dbReference type="Proteomes" id="UP000220251"/>
    </source>
</evidence>
<protein>
    <submittedName>
        <fullName evidence="1">Uncharacterized protein</fullName>
    </submittedName>
</protein>
<evidence type="ECO:0000313" key="1">
    <source>
        <dbReference type="EMBL" id="CRX38329.1"/>
    </source>
</evidence>
<dbReference type="EMBL" id="CWGJ01000011">
    <property type="protein sequence ID" value="CRX38329.1"/>
    <property type="molecule type" value="Genomic_DNA"/>
</dbReference>